<sequence length="206" mass="21740">MPRPRSLTPQHLATAALTVIDRDGLAGLSMRAVATELGIATMSLYRYVPDREALERQVVDLVLAGVDTAPPAGQPWQRQLAGLLERVRTAVAAHPGTVPLTVTHRHTSEAVRQWSETVLGVLAAAGFTPRRRALALRALLAYLTGALQNEHLAPLAGEGTTALAELPPDAYPLLSGTASEAARVPAAEEFRAGLDLLLSGLSAAPR</sequence>
<dbReference type="AlphaFoldDB" id="A0A1I6VB24"/>
<evidence type="ECO:0000313" key="8">
    <source>
        <dbReference type="Proteomes" id="UP000198873"/>
    </source>
</evidence>
<dbReference type="RefSeq" id="WP_093843945.1">
    <property type="nucleotide sequence ID" value="NZ_FPAB01000007.1"/>
</dbReference>
<dbReference type="STRING" id="1176198.SAMN05444716_107278"/>
<dbReference type="PRINTS" id="PR00400">
    <property type="entry name" value="TETREPRESSOR"/>
</dbReference>
<dbReference type="InterPro" id="IPR036271">
    <property type="entry name" value="Tet_transcr_reg_TetR-rel_C_sf"/>
</dbReference>
<dbReference type="SUPFAM" id="SSF48498">
    <property type="entry name" value="Tetracyclin repressor-like, C-terminal domain"/>
    <property type="match status" value="1"/>
</dbReference>
<feature type="domain" description="HTH tetR-type" evidence="6">
    <location>
        <begin position="6"/>
        <end position="66"/>
    </location>
</feature>
<dbReference type="GO" id="GO:0000976">
    <property type="term" value="F:transcription cis-regulatory region binding"/>
    <property type="evidence" value="ECO:0007669"/>
    <property type="project" value="TreeGrafter"/>
</dbReference>
<dbReference type="InterPro" id="IPR004111">
    <property type="entry name" value="Repressor_TetR_C"/>
</dbReference>
<evidence type="ECO:0000256" key="4">
    <source>
        <dbReference type="ARBA" id="ARBA00023163"/>
    </source>
</evidence>
<dbReference type="PANTHER" id="PTHR30055:SF234">
    <property type="entry name" value="HTH-TYPE TRANSCRIPTIONAL REGULATOR BETI"/>
    <property type="match status" value="1"/>
</dbReference>
<dbReference type="Pfam" id="PF02909">
    <property type="entry name" value="TetR_C_1"/>
    <property type="match status" value="1"/>
</dbReference>
<keyword evidence="3 5" id="KW-0238">DNA-binding</keyword>
<keyword evidence="8" id="KW-1185">Reference proteome</keyword>
<evidence type="ECO:0000256" key="3">
    <source>
        <dbReference type="ARBA" id="ARBA00023125"/>
    </source>
</evidence>
<dbReference type="GO" id="GO:0046677">
    <property type="term" value="P:response to antibiotic"/>
    <property type="evidence" value="ECO:0007669"/>
    <property type="project" value="InterPro"/>
</dbReference>
<dbReference type="Gene3D" id="1.10.357.10">
    <property type="entry name" value="Tetracycline Repressor, domain 2"/>
    <property type="match status" value="1"/>
</dbReference>
<keyword evidence="4" id="KW-0804">Transcription</keyword>
<dbReference type="Gene3D" id="1.10.10.60">
    <property type="entry name" value="Homeodomain-like"/>
    <property type="match status" value="1"/>
</dbReference>
<dbReference type="PROSITE" id="PS50977">
    <property type="entry name" value="HTH_TETR_2"/>
    <property type="match status" value="1"/>
</dbReference>
<reference evidence="8" key="1">
    <citation type="submission" date="2016-10" db="EMBL/GenBank/DDBJ databases">
        <authorList>
            <person name="Varghese N."/>
            <person name="Submissions S."/>
        </authorList>
    </citation>
    <scope>NUCLEOTIDE SEQUENCE [LARGE SCALE GENOMIC DNA]</scope>
    <source>
        <strain evidence="8">CGMCC 4.7047</strain>
    </source>
</reference>
<organism evidence="7 8">
    <name type="scientific">Streptomyces harbinensis</name>
    <dbReference type="NCBI Taxonomy" id="1176198"/>
    <lineage>
        <taxon>Bacteria</taxon>
        <taxon>Bacillati</taxon>
        <taxon>Actinomycetota</taxon>
        <taxon>Actinomycetes</taxon>
        <taxon>Kitasatosporales</taxon>
        <taxon>Streptomycetaceae</taxon>
        <taxon>Streptomyces</taxon>
    </lineage>
</organism>
<dbReference type="GO" id="GO:0003700">
    <property type="term" value="F:DNA-binding transcription factor activity"/>
    <property type="evidence" value="ECO:0007669"/>
    <property type="project" value="TreeGrafter"/>
</dbReference>
<evidence type="ECO:0000259" key="6">
    <source>
        <dbReference type="PROSITE" id="PS50977"/>
    </source>
</evidence>
<dbReference type="SUPFAM" id="SSF46689">
    <property type="entry name" value="Homeodomain-like"/>
    <property type="match status" value="1"/>
</dbReference>
<dbReference type="InterPro" id="IPR003012">
    <property type="entry name" value="Tet_transcr_reg_TetR"/>
</dbReference>
<dbReference type="GO" id="GO:0045892">
    <property type="term" value="P:negative regulation of DNA-templated transcription"/>
    <property type="evidence" value="ECO:0007669"/>
    <property type="project" value="InterPro"/>
</dbReference>
<evidence type="ECO:0000256" key="5">
    <source>
        <dbReference type="PROSITE-ProRule" id="PRU00335"/>
    </source>
</evidence>
<keyword evidence="1" id="KW-0678">Repressor</keyword>
<keyword evidence="2" id="KW-0805">Transcription regulation</keyword>
<evidence type="ECO:0000313" key="7">
    <source>
        <dbReference type="EMBL" id="SFT10800.1"/>
    </source>
</evidence>
<dbReference type="Proteomes" id="UP000198873">
    <property type="component" value="Unassembled WGS sequence"/>
</dbReference>
<accession>A0A1I6VB24</accession>
<protein>
    <submittedName>
        <fullName evidence="7">Regulatory protein, tetR family</fullName>
    </submittedName>
</protein>
<dbReference type="EMBL" id="FPAB01000007">
    <property type="protein sequence ID" value="SFT10800.1"/>
    <property type="molecule type" value="Genomic_DNA"/>
</dbReference>
<gene>
    <name evidence="7" type="ORF">SAMN05444716_107278</name>
</gene>
<evidence type="ECO:0000256" key="1">
    <source>
        <dbReference type="ARBA" id="ARBA00022491"/>
    </source>
</evidence>
<dbReference type="InterPro" id="IPR050109">
    <property type="entry name" value="HTH-type_TetR-like_transc_reg"/>
</dbReference>
<dbReference type="PANTHER" id="PTHR30055">
    <property type="entry name" value="HTH-TYPE TRANSCRIPTIONAL REGULATOR RUTR"/>
    <property type="match status" value="1"/>
</dbReference>
<dbReference type="InterPro" id="IPR009057">
    <property type="entry name" value="Homeodomain-like_sf"/>
</dbReference>
<evidence type="ECO:0000256" key="2">
    <source>
        <dbReference type="ARBA" id="ARBA00023015"/>
    </source>
</evidence>
<proteinExistence type="predicted"/>
<feature type="DNA-binding region" description="H-T-H motif" evidence="5">
    <location>
        <begin position="29"/>
        <end position="48"/>
    </location>
</feature>
<name>A0A1I6VB24_9ACTN</name>
<dbReference type="Pfam" id="PF00440">
    <property type="entry name" value="TetR_N"/>
    <property type="match status" value="1"/>
</dbReference>
<dbReference type="InterPro" id="IPR001647">
    <property type="entry name" value="HTH_TetR"/>
</dbReference>